<evidence type="ECO:0008006" key="4">
    <source>
        <dbReference type="Google" id="ProtNLM"/>
    </source>
</evidence>
<keyword evidence="1" id="KW-0812">Transmembrane</keyword>
<evidence type="ECO:0000313" key="3">
    <source>
        <dbReference type="Proteomes" id="UP001500218"/>
    </source>
</evidence>
<gene>
    <name evidence="2" type="ORF">GCM10009682_36850</name>
</gene>
<feature type="transmembrane region" description="Helical" evidence="1">
    <location>
        <begin position="40"/>
        <end position="61"/>
    </location>
</feature>
<dbReference type="RefSeq" id="WP_344133357.1">
    <property type="nucleotide sequence ID" value="NZ_BAAALT010000111.1"/>
</dbReference>
<protein>
    <recommendedName>
        <fullName evidence="4">PrsW family intramembrane metalloprotease</fullName>
    </recommendedName>
</protein>
<name>A0ABP4YIX9_9ACTN</name>
<keyword evidence="3" id="KW-1185">Reference proteome</keyword>
<organism evidence="2 3">
    <name type="scientific">Luedemannella flava</name>
    <dbReference type="NCBI Taxonomy" id="349316"/>
    <lineage>
        <taxon>Bacteria</taxon>
        <taxon>Bacillati</taxon>
        <taxon>Actinomycetota</taxon>
        <taxon>Actinomycetes</taxon>
        <taxon>Micromonosporales</taxon>
        <taxon>Micromonosporaceae</taxon>
        <taxon>Luedemannella</taxon>
    </lineage>
</organism>
<feature type="transmembrane region" description="Helical" evidence="1">
    <location>
        <begin position="67"/>
        <end position="90"/>
    </location>
</feature>
<dbReference type="Proteomes" id="UP001500218">
    <property type="component" value="Unassembled WGS sequence"/>
</dbReference>
<dbReference type="Pfam" id="PF13367">
    <property type="entry name" value="PrsW-protease"/>
    <property type="match status" value="1"/>
</dbReference>
<feature type="transmembrane region" description="Helical" evidence="1">
    <location>
        <begin position="251"/>
        <end position="272"/>
    </location>
</feature>
<feature type="transmembrane region" description="Helical" evidence="1">
    <location>
        <begin position="284"/>
        <end position="305"/>
    </location>
</feature>
<evidence type="ECO:0000313" key="2">
    <source>
        <dbReference type="EMBL" id="GAA1812135.1"/>
    </source>
</evidence>
<keyword evidence="1" id="KW-0472">Membrane</keyword>
<dbReference type="EMBL" id="BAAALT010000111">
    <property type="protein sequence ID" value="GAA1812135.1"/>
    <property type="molecule type" value="Genomic_DNA"/>
</dbReference>
<reference evidence="3" key="1">
    <citation type="journal article" date="2019" name="Int. J. Syst. Evol. Microbiol.">
        <title>The Global Catalogue of Microorganisms (GCM) 10K type strain sequencing project: providing services to taxonomists for standard genome sequencing and annotation.</title>
        <authorList>
            <consortium name="The Broad Institute Genomics Platform"/>
            <consortium name="The Broad Institute Genome Sequencing Center for Infectious Disease"/>
            <person name="Wu L."/>
            <person name="Ma J."/>
        </authorList>
    </citation>
    <scope>NUCLEOTIDE SEQUENCE [LARGE SCALE GENOMIC DNA]</scope>
    <source>
        <strain evidence="3">JCM 13250</strain>
    </source>
</reference>
<dbReference type="InterPro" id="IPR026898">
    <property type="entry name" value="PrsW"/>
</dbReference>
<keyword evidence="1" id="KW-1133">Transmembrane helix</keyword>
<dbReference type="PANTHER" id="PTHR36844:SF1">
    <property type="entry name" value="PROTEASE PRSW"/>
    <property type="match status" value="1"/>
</dbReference>
<comment type="caution">
    <text evidence="2">The sequence shown here is derived from an EMBL/GenBank/DDBJ whole genome shotgun (WGS) entry which is preliminary data.</text>
</comment>
<feature type="transmembrane region" description="Helical" evidence="1">
    <location>
        <begin position="102"/>
        <end position="123"/>
    </location>
</feature>
<dbReference type="PANTHER" id="PTHR36844">
    <property type="entry name" value="PROTEASE PRSW"/>
    <property type="match status" value="1"/>
</dbReference>
<feature type="transmembrane region" description="Helical" evidence="1">
    <location>
        <begin position="172"/>
        <end position="193"/>
    </location>
</feature>
<evidence type="ECO:0000256" key="1">
    <source>
        <dbReference type="SAM" id="Phobius"/>
    </source>
</evidence>
<proteinExistence type="predicted"/>
<accession>A0ABP4YIX9</accession>
<sequence length="453" mass="48347">MSLPPEPALTAGPPPGLAADQAALGAAAPPVRRTGRWRGLLLGLLIAVIAISGVVLLGYVGNRIGPVALAVGVGAAVLPVPVLVSCFLWLDRYDPEPVRLLLFCFLWGAFVATGVALVVNTTAGWLFERWGISDIVVGVVVAPVIEETMKAAFPIGIFLLARRRFSGVTDGIVFCGLSATGFAMVENILYLGGYGYAPGAEQSGFAGGALAVEAMFIGRVLLSGFGHPLFTSMTGIGLGIAARSADRRVRVLAPLLGLLLAMSLHATWNLMATLGQDVSLYFTLYGYFSVFVPIFLTVTGVVIWVRSWEGRLTERVLPAYAAAGWFSPPEVTALGTLGRRLSARAWARRVSGDAGATAMRGYQFAATRLALLRDGLDRGLDNRPHQVAEAVAEERALLAAIEAYRQVFTRRDPMTPPARWDGHRYHVVFPDGVPRPVEAPPLPVVPVPFLAQR</sequence>